<dbReference type="InterPro" id="IPR007627">
    <property type="entry name" value="RNA_pol_sigma70_r2"/>
</dbReference>
<dbReference type="Proteomes" id="UP000242755">
    <property type="component" value="Unassembled WGS sequence"/>
</dbReference>
<sequence>MFGGHRSDRSEGDEVRQEADGDSVAHAEVFAHFYARHYRLVLTVAQQRLSGVADAEDVAAETFRITWAHHQSGGDLSLPWVYKVLRNIIGNEYQRVARSTELFSRIGGLSGDSSYRMETADALDVRRALAGLRETDREILYMAYWEDLTRAEIASILGISTVTVRVRLLRARQTLKALLYNAVEDAHSEEVKDGRV</sequence>
<dbReference type="Pfam" id="PF08281">
    <property type="entry name" value="Sigma70_r4_2"/>
    <property type="match status" value="1"/>
</dbReference>
<name>A0A2I1IIS8_9MICO</name>
<dbReference type="Pfam" id="PF04542">
    <property type="entry name" value="Sigma70_r2"/>
    <property type="match status" value="1"/>
</dbReference>
<organism evidence="8 9">
    <name type="scientific">Brevibacterium ravenspurgense</name>
    <dbReference type="NCBI Taxonomy" id="479117"/>
    <lineage>
        <taxon>Bacteria</taxon>
        <taxon>Bacillati</taxon>
        <taxon>Actinomycetota</taxon>
        <taxon>Actinomycetes</taxon>
        <taxon>Micrococcales</taxon>
        <taxon>Brevibacteriaceae</taxon>
        <taxon>Brevibacterium</taxon>
    </lineage>
</organism>
<keyword evidence="3" id="KW-0731">Sigma factor</keyword>
<evidence type="ECO:0000256" key="1">
    <source>
        <dbReference type="ARBA" id="ARBA00010641"/>
    </source>
</evidence>
<dbReference type="InterPro" id="IPR014284">
    <property type="entry name" value="RNA_pol_sigma-70_dom"/>
</dbReference>
<accession>A0A2I1IIS8</accession>
<dbReference type="PANTHER" id="PTHR43133">
    <property type="entry name" value="RNA POLYMERASE ECF-TYPE SIGMA FACTO"/>
    <property type="match status" value="1"/>
</dbReference>
<dbReference type="InterPro" id="IPR013324">
    <property type="entry name" value="RNA_pol_sigma_r3/r4-like"/>
</dbReference>
<feature type="domain" description="RNA polymerase sigma factor 70 region 4 type 2" evidence="7">
    <location>
        <begin position="124"/>
        <end position="175"/>
    </location>
</feature>
<keyword evidence="2" id="KW-0805">Transcription regulation</keyword>
<dbReference type="GO" id="GO:0016987">
    <property type="term" value="F:sigma factor activity"/>
    <property type="evidence" value="ECO:0007669"/>
    <property type="project" value="UniProtKB-KW"/>
</dbReference>
<dbReference type="CDD" id="cd06171">
    <property type="entry name" value="Sigma70_r4"/>
    <property type="match status" value="1"/>
</dbReference>
<evidence type="ECO:0000313" key="9">
    <source>
        <dbReference type="Proteomes" id="UP000242755"/>
    </source>
</evidence>
<dbReference type="InterPro" id="IPR013249">
    <property type="entry name" value="RNA_pol_sigma70_r4_t2"/>
</dbReference>
<dbReference type="PANTHER" id="PTHR43133:SF25">
    <property type="entry name" value="RNA POLYMERASE SIGMA FACTOR RFAY-RELATED"/>
    <property type="match status" value="1"/>
</dbReference>
<evidence type="ECO:0000259" key="6">
    <source>
        <dbReference type="Pfam" id="PF04542"/>
    </source>
</evidence>
<gene>
    <name evidence="8" type="ORF">CYJ40_02985</name>
</gene>
<dbReference type="STRING" id="1176165.GCA_001584405_00114"/>
<evidence type="ECO:0000256" key="3">
    <source>
        <dbReference type="ARBA" id="ARBA00023082"/>
    </source>
</evidence>
<evidence type="ECO:0000259" key="7">
    <source>
        <dbReference type="Pfam" id="PF08281"/>
    </source>
</evidence>
<evidence type="ECO:0000256" key="5">
    <source>
        <dbReference type="SAM" id="MobiDB-lite"/>
    </source>
</evidence>
<reference evidence="8 9" key="1">
    <citation type="submission" date="2017-12" db="EMBL/GenBank/DDBJ databases">
        <title>Phylogenetic diversity of female urinary microbiome.</title>
        <authorList>
            <person name="Thomas-White K."/>
            <person name="Wolfe A.J."/>
        </authorList>
    </citation>
    <scope>NUCLEOTIDE SEQUENCE [LARGE SCALE GENOMIC DNA]</scope>
    <source>
        <strain evidence="8 9">UMB0426</strain>
    </source>
</reference>
<dbReference type="AlphaFoldDB" id="A0A2I1IIS8"/>
<dbReference type="InterPro" id="IPR036388">
    <property type="entry name" value="WH-like_DNA-bd_sf"/>
</dbReference>
<dbReference type="InterPro" id="IPR039425">
    <property type="entry name" value="RNA_pol_sigma-70-like"/>
</dbReference>
<dbReference type="SUPFAM" id="SSF88659">
    <property type="entry name" value="Sigma3 and sigma4 domains of RNA polymerase sigma factors"/>
    <property type="match status" value="1"/>
</dbReference>
<dbReference type="SUPFAM" id="SSF88946">
    <property type="entry name" value="Sigma2 domain of RNA polymerase sigma factors"/>
    <property type="match status" value="1"/>
</dbReference>
<comment type="similarity">
    <text evidence="1">Belongs to the sigma-70 factor family. ECF subfamily.</text>
</comment>
<feature type="region of interest" description="Disordered" evidence="5">
    <location>
        <begin position="1"/>
        <end position="20"/>
    </location>
</feature>
<dbReference type="InterPro" id="IPR013325">
    <property type="entry name" value="RNA_pol_sigma_r2"/>
</dbReference>
<dbReference type="GO" id="GO:0006352">
    <property type="term" value="P:DNA-templated transcription initiation"/>
    <property type="evidence" value="ECO:0007669"/>
    <property type="project" value="InterPro"/>
</dbReference>
<evidence type="ECO:0000256" key="4">
    <source>
        <dbReference type="ARBA" id="ARBA00023163"/>
    </source>
</evidence>
<proteinExistence type="inferred from homology"/>
<protein>
    <submittedName>
        <fullName evidence="8">Sigma-70 family RNA polymerase sigma factor</fullName>
    </submittedName>
</protein>
<dbReference type="GO" id="GO:0003677">
    <property type="term" value="F:DNA binding"/>
    <property type="evidence" value="ECO:0007669"/>
    <property type="project" value="InterPro"/>
</dbReference>
<dbReference type="Gene3D" id="1.10.1740.10">
    <property type="match status" value="1"/>
</dbReference>
<comment type="caution">
    <text evidence="8">The sequence shown here is derived from an EMBL/GenBank/DDBJ whole genome shotgun (WGS) entry which is preliminary data.</text>
</comment>
<evidence type="ECO:0000313" key="8">
    <source>
        <dbReference type="EMBL" id="PKY71031.1"/>
    </source>
</evidence>
<evidence type="ECO:0000256" key="2">
    <source>
        <dbReference type="ARBA" id="ARBA00023015"/>
    </source>
</evidence>
<feature type="domain" description="RNA polymerase sigma-70 region 2" evidence="6">
    <location>
        <begin position="33"/>
        <end position="96"/>
    </location>
</feature>
<dbReference type="EMBL" id="PKGO01000002">
    <property type="protein sequence ID" value="PKY71031.1"/>
    <property type="molecule type" value="Genomic_DNA"/>
</dbReference>
<keyword evidence="4" id="KW-0804">Transcription</keyword>
<dbReference type="Gene3D" id="1.10.10.10">
    <property type="entry name" value="Winged helix-like DNA-binding domain superfamily/Winged helix DNA-binding domain"/>
    <property type="match status" value="1"/>
</dbReference>
<dbReference type="NCBIfam" id="TIGR02937">
    <property type="entry name" value="sigma70-ECF"/>
    <property type="match status" value="1"/>
</dbReference>